<evidence type="ECO:0000313" key="3">
    <source>
        <dbReference type="EMBL" id="QNF31693.1"/>
    </source>
</evidence>
<feature type="chain" id="PRO_5028842250" description="Collagen-like protein" evidence="2">
    <location>
        <begin position="19"/>
        <end position="213"/>
    </location>
</feature>
<name>A0A7G7G3F9_9BACT</name>
<reference evidence="3 4" key="1">
    <citation type="journal article" date="2018" name="Int. J. Syst. Evol. Microbiol.">
        <title>Adhaeribacter swui sp. nov., isolated from wet mud.</title>
        <authorList>
            <person name="Kim D.U."/>
            <person name="Kim K.W."/>
            <person name="Kang M.S."/>
            <person name="Kim J.Y."/>
            <person name="Jang J.H."/>
            <person name="Kim M.K."/>
        </authorList>
    </citation>
    <scope>NUCLEOTIDE SEQUENCE [LARGE SCALE GENOMIC DNA]</scope>
    <source>
        <strain evidence="3 4">KCTC 52873</strain>
    </source>
</reference>
<dbReference type="EMBL" id="CP055156">
    <property type="protein sequence ID" value="QNF31693.1"/>
    <property type="molecule type" value="Genomic_DNA"/>
</dbReference>
<dbReference type="KEGG" id="aswu:HUW51_02745"/>
<sequence>MKKILQLFLAFSILVCLASCKGDDGKDGAPGPAGPAGPAGAQGPVGPQGPPGESGADSAQVFDIPGATFTAAEEYSLGLEFDEEFPVGASDIMLVYRLVGVSQDGNTPFWSPLPATYTVQGQSLTYNFAYSNTAVLLFLESAADLSGADFKNYTTDQVFRFVLIPGRNIGGRTTGKPLTKADMSKYPVDLNDYNAVVKYFKINDSNVKKFKLK</sequence>
<evidence type="ECO:0000256" key="2">
    <source>
        <dbReference type="SAM" id="SignalP"/>
    </source>
</evidence>
<proteinExistence type="predicted"/>
<feature type="signal peptide" evidence="2">
    <location>
        <begin position="1"/>
        <end position="18"/>
    </location>
</feature>
<accession>A0A7G7G3F9</accession>
<dbReference type="AlphaFoldDB" id="A0A7G7G3F9"/>
<gene>
    <name evidence="3" type="ORF">HUW51_02745</name>
</gene>
<feature type="region of interest" description="Disordered" evidence="1">
    <location>
        <begin position="27"/>
        <end position="57"/>
    </location>
</feature>
<dbReference type="RefSeq" id="WP_185272480.1">
    <property type="nucleotide sequence ID" value="NZ_CP055156.1"/>
</dbReference>
<keyword evidence="4" id="KW-1185">Reference proteome</keyword>
<dbReference type="Proteomes" id="UP000515237">
    <property type="component" value="Chromosome"/>
</dbReference>
<dbReference type="Gene3D" id="1.20.5.320">
    <property type="entry name" value="6-Phosphogluconate Dehydrogenase, domain 3"/>
    <property type="match status" value="1"/>
</dbReference>
<evidence type="ECO:0008006" key="5">
    <source>
        <dbReference type="Google" id="ProtNLM"/>
    </source>
</evidence>
<evidence type="ECO:0000313" key="4">
    <source>
        <dbReference type="Proteomes" id="UP000515237"/>
    </source>
</evidence>
<feature type="compositionally biased region" description="Low complexity" evidence="1">
    <location>
        <begin position="36"/>
        <end position="45"/>
    </location>
</feature>
<organism evidence="3 4">
    <name type="scientific">Adhaeribacter swui</name>
    <dbReference type="NCBI Taxonomy" id="2086471"/>
    <lineage>
        <taxon>Bacteria</taxon>
        <taxon>Pseudomonadati</taxon>
        <taxon>Bacteroidota</taxon>
        <taxon>Cytophagia</taxon>
        <taxon>Cytophagales</taxon>
        <taxon>Hymenobacteraceae</taxon>
        <taxon>Adhaeribacter</taxon>
    </lineage>
</organism>
<keyword evidence="2" id="KW-0732">Signal</keyword>
<evidence type="ECO:0000256" key="1">
    <source>
        <dbReference type="SAM" id="MobiDB-lite"/>
    </source>
</evidence>
<protein>
    <recommendedName>
        <fullName evidence="5">Collagen-like protein</fullName>
    </recommendedName>
</protein>